<evidence type="ECO:0000256" key="2">
    <source>
        <dbReference type="ARBA" id="ARBA00004651"/>
    </source>
</evidence>
<comment type="cofactor">
    <cofactor evidence="1 19">
        <name>Mg(2+)</name>
        <dbReference type="ChEBI" id="CHEBI:18420"/>
    </cofactor>
</comment>
<evidence type="ECO:0000256" key="7">
    <source>
        <dbReference type="ARBA" id="ARBA00022475"/>
    </source>
</evidence>
<evidence type="ECO:0000256" key="9">
    <source>
        <dbReference type="ARBA" id="ARBA00022679"/>
    </source>
</evidence>
<accession>A0A558D535</accession>
<evidence type="ECO:0000256" key="8">
    <source>
        <dbReference type="ARBA" id="ARBA00022573"/>
    </source>
</evidence>
<dbReference type="HAMAP" id="MF_00719">
    <property type="entry name" value="CobS"/>
    <property type="match status" value="1"/>
</dbReference>
<evidence type="ECO:0000256" key="16">
    <source>
        <dbReference type="ARBA" id="ARBA00032853"/>
    </source>
</evidence>
<dbReference type="PANTHER" id="PTHR34148:SF1">
    <property type="entry name" value="ADENOSYLCOBINAMIDE-GDP RIBAZOLETRANSFERASE"/>
    <property type="match status" value="1"/>
</dbReference>
<dbReference type="Pfam" id="PF02654">
    <property type="entry name" value="CobS"/>
    <property type="match status" value="1"/>
</dbReference>
<evidence type="ECO:0000256" key="19">
    <source>
        <dbReference type="HAMAP-Rule" id="MF_00719"/>
    </source>
</evidence>
<dbReference type="EC" id="2.7.8.26" evidence="5 19"/>
<evidence type="ECO:0000256" key="15">
    <source>
        <dbReference type="ARBA" id="ARBA00032605"/>
    </source>
</evidence>
<dbReference type="EMBL" id="VMRY01000026">
    <property type="protein sequence ID" value="TVT56113.1"/>
    <property type="molecule type" value="Genomic_DNA"/>
</dbReference>
<comment type="catalytic activity">
    <reaction evidence="17 19">
        <text>alpha-ribazole + adenosylcob(III)inamide-GDP = adenosylcob(III)alamin + GMP + H(+)</text>
        <dbReference type="Rhea" id="RHEA:16049"/>
        <dbReference type="ChEBI" id="CHEBI:10329"/>
        <dbReference type="ChEBI" id="CHEBI:15378"/>
        <dbReference type="ChEBI" id="CHEBI:18408"/>
        <dbReference type="ChEBI" id="CHEBI:58115"/>
        <dbReference type="ChEBI" id="CHEBI:60487"/>
        <dbReference type="EC" id="2.7.8.26"/>
    </reaction>
</comment>
<dbReference type="AlphaFoldDB" id="A0A558D535"/>
<dbReference type="GO" id="GO:0005886">
    <property type="term" value="C:plasma membrane"/>
    <property type="evidence" value="ECO:0007669"/>
    <property type="project" value="UniProtKB-SubCell"/>
</dbReference>
<keyword evidence="9 19" id="KW-0808">Transferase</keyword>
<comment type="caution">
    <text evidence="20">The sequence shown here is derived from an EMBL/GenBank/DDBJ whole genome shotgun (WGS) entry which is preliminary data.</text>
</comment>
<comment type="pathway">
    <text evidence="3 19">Cofactor biosynthesis; adenosylcobalamin biosynthesis; adenosylcobalamin from cob(II)yrinate a,c-diamide: step 7/7.</text>
</comment>
<keyword evidence="12 19" id="KW-1133">Transmembrane helix</keyword>
<evidence type="ECO:0000256" key="4">
    <source>
        <dbReference type="ARBA" id="ARBA00010561"/>
    </source>
</evidence>
<proteinExistence type="inferred from homology"/>
<protein>
    <recommendedName>
        <fullName evidence="6 19">Adenosylcobinamide-GDP ribazoletransferase</fullName>
        <ecNumber evidence="5 19">2.7.8.26</ecNumber>
    </recommendedName>
    <alternativeName>
        <fullName evidence="16 19">Cobalamin synthase</fullName>
    </alternativeName>
    <alternativeName>
        <fullName evidence="15 19">Cobalamin-5'-phosphate synthase</fullName>
    </alternativeName>
</protein>
<comment type="catalytic activity">
    <reaction evidence="18 19">
        <text>alpha-ribazole 5'-phosphate + adenosylcob(III)inamide-GDP = adenosylcob(III)alamin 5'-phosphate + GMP + H(+)</text>
        <dbReference type="Rhea" id="RHEA:23560"/>
        <dbReference type="ChEBI" id="CHEBI:15378"/>
        <dbReference type="ChEBI" id="CHEBI:57918"/>
        <dbReference type="ChEBI" id="CHEBI:58115"/>
        <dbReference type="ChEBI" id="CHEBI:60487"/>
        <dbReference type="ChEBI" id="CHEBI:60493"/>
        <dbReference type="EC" id="2.7.8.26"/>
    </reaction>
</comment>
<keyword evidence="11 19" id="KW-0460">Magnesium</keyword>
<comment type="function">
    <text evidence="14 19">Joins adenosylcobinamide-GDP and alpha-ribazole to generate adenosylcobalamin (Ado-cobalamin). Also synthesizes adenosylcobalamin 5'-phosphate from adenosylcobinamide-GDP and alpha-ribazole 5'-phosphate.</text>
</comment>
<evidence type="ECO:0000256" key="6">
    <source>
        <dbReference type="ARBA" id="ARBA00015850"/>
    </source>
</evidence>
<evidence type="ECO:0000256" key="18">
    <source>
        <dbReference type="ARBA" id="ARBA00049504"/>
    </source>
</evidence>
<feature type="transmembrane region" description="Helical" evidence="19">
    <location>
        <begin position="60"/>
        <end position="79"/>
    </location>
</feature>
<dbReference type="NCBIfam" id="NF001278">
    <property type="entry name" value="PRK00235.1-5"/>
    <property type="match status" value="1"/>
</dbReference>
<evidence type="ECO:0000313" key="20">
    <source>
        <dbReference type="EMBL" id="TVT56113.1"/>
    </source>
</evidence>
<dbReference type="GO" id="GO:0051073">
    <property type="term" value="F:adenosylcobinamide-GDP ribazoletransferase activity"/>
    <property type="evidence" value="ECO:0007669"/>
    <property type="project" value="UniProtKB-UniRule"/>
</dbReference>
<evidence type="ECO:0000256" key="17">
    <source>
        <dbReference type="ARBA" id="ARBA00048623"/>
    </source>
</evidence>
<keyword evidence="7 19" id="KW-1003">Cell membrane</keyword>
<dbReference type="UniPathway" id="UPA00148">
    <property type="reaction ID" value="UER00238"/>
</dbReference>
<feature type="transmembrane region" description="Helical" evidence="19">
    <location>
        <begin position="34"/>
        <end position="53"/>
    </location>
</feature>
<gene>
    <name evidence="19" type="primary">cobS</name>
    <name evidence="20" type="ORF">FHK82_07520</name>
</gene>
<evidence type="ECO:0000256" key="3">
    <source>
        <dbReference type="ARBA" id="ARBA00004663"/>
    </source>
</evidence>
<keyword evidence="8 19" id="KW-0169">Cobalamin biosynthesis</keyword>
<dbReference type="GO" id="GO:0008818">
    <property type="term" value="F:cobalamin 5'-phosphate synthase activity"/>
    <property type="evidence" value="ECO:0007669"/>
    <property type="project" value="UniProtKB-UniRule"/>
</dbReference>
<evidence type="ECO:0000256" key="11">
    <source>
        <dbReference type="ARBA" id="ARBA00022842"/>
    </source>
</evidence>
<organism evidence="20 21">
    <name type="scientific">Sedimenticola thiotaurini</name>
    <dbReference type="NCBI Taxonomy" id="1543721"/>
    <lineage>
        <taxon>Bacteria</taxon>
        <taxon>Pseudomonadati</taxon>
        <taxon>Pseudomonadota</taxon>
        <taxon>Gammaproteobacteria</taxon>
        <taxon>Chromatiales</taxon>
        <taxon>Sedimenticolaceae</taxon>
        <taxon>Sedimenticola</taxon>
    </lineage>
</organism>
<dbReference type="PANTHER" id="PTHR34148">
    <property type="entry name" value="ADENOSYLCOBINAMIDE-GDP RIBAZOLETRANSFERASE"/>
    <property type="match status" value="1"/>
</dbReference>
<evidence type="ECO:0000256" key="10">
    <source>
        <dbReference type="ARBA" id="ARBA00022692"/>
    </source>
</evidence>
<dbReference type="GO" id="GO:0009236">
    <property type="term" value="P:cobalamin biosynthetic process"/>
    <property type="evidence" value="ECO:0007669"/>
    <property type="project" value="UniProtKB-UniRule"/>
</dbReference>
<keyword evidence="13 19" id="KW-0472">Membrane</keyword>
<dbReference type="NCBIfam" id="TIGR00317">
    <property type="entry name" value="cobS"/>
    <property type="match status" value="1"/>
</dbReference>
<comment type="subcellular location">
    <subcellularLocation>
        <location evidence="2 19">Cell membrane</location>
        <topology evidence="2 19">Multi-pass membrane protein</topology>
    </subcellularLocation>
</comment>
<sequence>MFRPFFHALGFLTRLPIPWNENRPSDQEQGQSMLYYPLVGLLIGQILTAVSFLLGDADSLLAAAIILSVWVAITGALHIDGLADLADAWIGGLGDRERTLAIMKDPTCGPMAVATVVLLLVVKLAALATILTQGDWTILLLVPMLGRGALVASFIAMPYIRTGGLGAVMADNLPELQAKGVLLILPFICFLCWGWSAIWVLLGCGLVFWTMRRALLKRINGLTGDVAGAFCELIEASALVIAALVII</sequence>
<feature type="transmembrane region" description="Helical" evidence="19">
    <location>
        <begin position="111"/>
        <end position="131"/>
    </location>
</feature>
<feature type="transmembrane region" description="Helical" evidence="19">
    <location>
        <begin position="180"/>
        <end position="209"/>
    </location>
</feature>
<reference evidence="20 21" key="1">
    <citation type="submission" date="2019-07" db="EMBL/GenBank/DDBJ databases">
        <title>The pathways for chlorine oxyanion respiration interact through the shared metabolite chlorate.</title>
        <authorList>
            <person name="Barnum T.P."/>
            <person name="Cheng Y."/>
            <person name="Hill K.A."/>
            <person name="Lucas L.N."/>
            <person name="Carlson H.K."/>
            <person name="Coates J.D."/>
        </authorList>
    </citation>
    <scope>NUCLEOTIDE SEQUENCE [LARGE SCALE GENOMIC DNA]</scope>
    <source>
        <strain evidence="20">BK-3</strain>
    </source>
</reference>
<dbReference type="Proteomes" id="UP000317355">
    <property type="component" value="Unassembled WGS sequence"/>
</dbReference>
<evidence type="ECO:0000256" key="5">
    <source>
        <dbReference type="ARBA" id="ARBA00013200"/>
    </source>
</evidence>
<feature type="transmembrane region" description="Helical" evidence="19">
    <location>
        <begin position="138"/>
        <end position="160"/>
    </location>
</feature>
<evidence type="ECO:0000256" key="1">
    <source>
        <dbReference type="ARBA" id="ARBA00001946"/>
    </source>
</evidence>
<evidence type="ECO:0000313" key="21">
    <source>
        <dbReference type="Proteomes" id="UP000317355"/>
    </source>
</evidence>
<evidence type="ECO:0000256" key="13">
    <source>
        <dbReference type="ARBA" id="ARBA00023136"/>
    </source>
</evidence>
<dbReference type="InterPro" id="IPR003805">
    <property type="entry name" value="CobS"/>
</dbReference>
<comment type="similarity">
    <text evidence="4 19">Belongs to the CobS family.</text>
</comment>
<keyword evidence="10 19" id="KW-0812">Transmembrane</keyword>
<name>A0A558D535_9GAMM</name>
<evidence type="ECO:0000256" key="12">
    <source>
        <dbReference type="ARBA" id="ARBA00022989"/>
    </source>
</evidence>
<evidence type="ECO:0000256" key="14">
    <source>
        <dbReference type="ARBA" id="ARBA00025228"/>
    </source>
</evidence>